<evidence type="ECO:0000256" key="1">
    <source>
        <dbReference type="SAM" id="Coils"/>
    </source>
</evidence>
<keyword evidence="1" id="KW-0175">Coiled coil</keyword>
<gene>
    <name evidence="3" type="ORF">ECRASSUSDP1_LOCUS4662</name>
</gene>
<dbReference type="PANTHER" id="PTHR40515:SF1">
    <property type="entry name" value="CILIA- AND FLAGELLA-ASSOCIATED PROTEIN 157"/>
    <property type="match status" value="1"/>
</dbReference>
<dbReference type="AlphaFoldDB" id="A0AAD1XA39"/>
<evidence type="ECO:0000256" key="2">
    <source>
        <dbReference type="SAM" id="MobiDB-lite"/>
    </source>
</evidence>
<evidence type="ECO:0000313" key="3">
    <source>
        <dbReference type="EMBL" id="CAI2363331.1"/>
    </source>
</evidence>
<sequence>MESKEDIENFGNISADPPTSMLDKQFSEGAKPEDKYYQESEKWKQALDTNTQLSGVISDLDVKLNRVLAKQEYEYLKGYNIYVKKKEKELRELIDTLNKKNSTTNTKDQKIIELNTTIQRIRNDQMNLEKMKEKQRKETLKWKSKAENFEEDCKFLQKQLKETKKQNQLLKLAITRLQYELENKAEKDGNTFMTDVAQDGTEMKPDDILEMLKSEHLDANQLSILEKSNLLNTSDSQSLIKQDDQGAMKSIISNWGDNKSKSVTRRPSKSPISHYRFIPTQNIKYEAYLDTLFDSNYNDKRKKKELILYMQSVETRFNNVCKGMRAKLDVEKRKICKLESVKVNEATSKNELETIFVDCIEDVRRDIMKRRLKTEIQSKKRFKPIDQDTEEAKEFEESLLKLAQLAKDKIKISEFTPSDRCNLLDLFVNNEKTLLKIYEACFPHRTNNFSDQNQQMVNNEAAVATNLSIADVPSTDYNTSVKKNLDLMNRMTNGDNSFYGTEVEPLAGFESKKSTKHLLNHTTNDEYGTATETMPSILPNIKRSQLGPHKRRLTKPSKYK</sequence>
<keyword evidence="4" id="KW-1185">Reference proteome</keyword>
<evidence type="ECO:0000313" key="4">
    <source>
        <dbReference type="Proteomes" id="UP001295684"/>
    </source>
</evidence>
<feature type="region of interest" description="Disordered" evidence="2">
    <location>
        <begin position="1"/>
        <end position="35"/>
    </location>
</feature>
<proteinExistence type="predicted"/>
<protein>
    <submittedName>
        <fullName evidence="3">Uncharacterized protein</fullName>
    </submittedName>
</protein>
<dbReference type="PANTHER" id="PTHR40515">
    <property type="entry name" value="CILIA- AND FLAGELLA-ASSOCIATED PROTEIN 157"/>
    <property type="match status" value="1"/>
</dbReference>
<comment type="caution">
    <text evidence="3">The sequence shown here is derived from an EMBL/GenBank/DDBJ whole genome shotgun (WGS) entry which is preliminary data.</text>
</comment>
<accession>A0AAD1XA39</accession>
<dbReference type="Proteomes" id="UP001295684">
    <property type="component" value="Unassembled WGS sequence"/>
</dbReference>
<feature type="coiled-coil region" evidence="1">
    <location>
        <begin position="83"/>
        <end position="180"/>
    </location>
</feature>
<name>A0AAD1XA39_EUPCR</name>
<dbReference type="EMBL" id="CAMPGE010004480">
    <property type="protein sequence ID" value="CAI2363331.1"/>
    <property type="molecule type" value="Genomic_DNA"/>
</dbReference>
<organism evidence="3 4">
    <name type="scientific">Euplotes crassus</name>
    <dbReference type="NCBI Taxonomy" id="5936"/>
    <lineage>
        <taxon>Eukaryota</taxon>
        <taxon>Sar</taxon>
        <taxon>Alveolata</taxon>
        <taxon>Ciliophora</taxon>
        <taxon>Intramacronucleata</taxon>
        <taxon>Spirotrichea</taxon>
        <taxon>Hypotrichia</taxon>
        <taxon>Euplotida</taxon>
        <taxon>Euplotidae</taxon>
        <taxon>Moneuplotes</taxon>
    </lineage>
</organism>
<reference evidence="3" key="1">
    <citation type="submission" date="2023-07" db="EMBL/GenBank/DDBJ databases">
        <authorList>
            <consortium name="AG Swart"/>
            <person name="Singh M."/>
            <person name="Singh A."/>
            <person name="Seah K."/>
            <person name="Emmerich C."/>
        </authorList>
    </citation>
    <scope>NUCLEOTIDE SEQUENCE</scope>
    <source>
        <strain evidence="3">DP1</strain>
    </source>
</reference>